<feature type="transmembrane region" description="Helical" evidence="7">
    <location>
        <begin position="42"/>
        <end position="62"/>
    </location>
</feature>
<comment type="similarity">
    <text evidence="2">Belongs to the EamA transporter family.</text>
</comment>
<evidence type="ECO:0000313" key="10">
    <source>
        <dbReference type="Proteomes" id="UP000579281"/>
    </source>
</evidence>
<evidence type="ECO:0000256" key="7">
    <source>
        <dbReference type="SAM" id="Phobius"/>
    </source>
</evidence>
<evidence type="ECO:0000256" key="3">
    <source>
        <dbReference type="ARBA" id="ARBA00022475"/>
    </source>
</evidence>
<protein>
    <submittedName>
        <fullName evidence="9">Drug/metabolite transporter (DMT)-like permease</fullName>
    </submittedName>
</protein>
<dbReference type="PANTHER" id="PTHR42920:SF11">
    <property type="entry name" value="INNER MEMBRANE PROTEIN YTFF"/>
    <property type="match status" value="1"/>
</dbReference>
<reference evidence="9 10" key="1">
    <citation type="submission" date="2020-08" db="EMBL/GenBank/DDBJ databases">
        <title>Genomic Encyclopedia of Type Strains, Phase IV (KMG-IV): sequencing the most valuable type-strain genomes for metagenomic binning, comparative biology and taxonomic classification.</title>
        <authorList>
            <person name="Goeker M."/>
        </authorList>
    </citation>
    <scope>NUCLEOTIDE SEQUENCE [LARGE SCALE GENOMIC DNA]</scope>
    <source>
        <strain evidence="9 10">DSM 103526</strain>
    </source>
</reference>
<dbReference type="PANTHER" id="PTHR42920">
    <property type="entry name" value="OS03G0707200 PROTEIN-RELATED"/>
    <property type="match status" value="1"/>
</dbReference>
<keyword evidence="6 7" id="KW-0472">Membrane</keyword>
<feature type="transmembrane region" description="Helical" evidence="7">
    <location>
        <begin position="257"/>
        <end position="274"/>
    </location>
</feature>
<feature type="domain" description="EamA" evidence="8">
    <location>
        <begin position="13"/>
        <end position="147"/>
    </location>
</feature>
<feature type="transmembrane region" description="Helical" evidence="7">
    <location>
        <begin position="280"/>
        <end position="296"/>
    </location>
</feature>
<name>A0A841KTH5_9FIRM</name>
<dbReference type="SUPFAM" id="SSF103481">
    <property type="entry name" value="Multidrug resistance efflux transporter EmrE"/>
    <property type="match status" value="2"/>
</dbReference>
<dbReference type="InterPro" id="IPR051258">
    <property type="entry name" value="Diverse_Substrate_Transporter"/>
</dbReference>
<dbReference type="GO" id="GO:0005886">
    <property type="term" value="C:plasma membrane"/>
    <property type="evidence" value="ECO:0007669"/>
    <property type="project" value="UniProtKB-SubCell"/>
</dbReference>
<keyword evidence="10" id="KW-1185">Reference proteome</keyword>
<evidence type="ECO:0000256" key="2">
    <source>
        <dbReference type="ARBA" id="ARBA00007362"/>
    </source>
</evidence>
<evidence type="ECO:0000256" key="6">
    <source>
        <dbReference type="ARBA" id="ARBA00023136"/>
    </source>
</evidence>
<accession>A0A841KTH5</accession>
<dbReference type="InterPro" id="IPR037185">
    <property type="entry name" value="EmrE-like"/>
</dbReference>
<organism evidence="9 10">
    <name type="scientific">Anaerosolibacter carboniphilus</name>
    <dbReference type="NCBI Taxonomy" id="1417629"/>
    <lineage>
        <taxon>Bacteria</taxon>
        <taxon>Bacillati</taxon>
        <taxon>Bacillota</taxon>
        <taxon>Clostridia</taxon>
        <taxon>Peptostreptococcales</taxon>
        <taxon>Thermotaleaceae</taxon>
        <taxon>Anaerosolibacter</taxon>
    </lineage>
</organism>
<sequence>MIDSNTKKRNFTFIDLLLLITVIIWGSNPTVVKLGLKTVSPFAFNVARYLVATIVSWMILWVKEKDWRIERQDLLGVLSVGFIGNFVNQAFFIMGVNNTTAGNSSLIMAGLPMVVACISIVFGLEKIDKKTIIGSMISFTGILLIVMGTGNKVSMTDQYFYGNIMAFFGTVTWAIYTILNKRYLEKYSALKLTTYGVTMGFVSMLFLWMPSIISQDWHQLSRTSILGILYSGALSIAIGTVFWNMGVSQVGSTKTSLYNNVTPIVSVICGGLLLGEELKMLQGVGAVLIFGGLAITRKRKKPENLKEIGTFPLQEKA</sequence>
<comment type="caution">
    <text evidence="9">The sequence shown here is derived from an EMBL/GenBank/DDBJ whole genome shotgun (WGS) entry which is preliminary data.</text>
</comment>
<evidence type="ECO:0000256" key="1">
    <source>
        <dbReference type="ARBA" id="ARBA00004651"/>
    </source>
</evidence>
<feature type="transmembrane region" description="Helical" evidence="7">
    <location>
        <begin position="131"/>
        <end position="148"/>
    </location>
</feature>
<evidence type="ECO:0000313" key="9">
    <source>
        <dbReference type="EMBL" id="MBB6216717.1"/>
    </source>
</evidence>
<keyword evidence="5 7" id="KW-1133">Transmembrane helix</keyword>
<feature type="domain" description="EamA" evidence="8">
    <location>
        <begin position="161"/>
        <end position="296"/>
    </location>
</feature>
<dbReference type="InterPro" id="IPR000620">
    <property type="entry name" value="EamA_dom"/>
</dbReference>
<feature type="transmembrane region" description="Helical" evidence="7">
    <location>
        <begin position="12"/>
        <end position="30"/>
    </location>
</feature>
<keyword evidence="4 7" id="KW-0812">Transmembrane</keyword>
<evidence type="ECO:0000259" key="8">
    <source>
        <dbReference type="Pfam" id="PF00892"/>
    </source>
</evidence>
<feature type="transmembrane region" description="Helical" evidence="7">
    <location>
        <begin position="192"/>
        <end position="213"/>
    </location>
</feature>
<dbReference type="Proteomes" id="UP000579281">
    <property type="component" value="Unassembled WGS sequence"/>
</dbReference>
<feature type="transmembrane region" description="Helical" evidence="7">
    <location>
        <begin position="160"/>
        <end position="180"/>
    </location>
</feature>
<feature type="transmembrane region" description="Helical" evidence="7">
    <location>
        <begin position="74"/>
        <end position="94"/>
    </location>
</feature>
<feature type="transmembrane region" description="Helical" evidence="7">
    <location>
        <begin position="106"/>
        <end position="124"/>
    </location>
</feature>
<proteinExistence type="inferred from homology"/>
<dbReference type="EMBL" id="JACHEN010000017">
    <property type="protein sequence ID" value="MBB6216717.1"/>
    <property type="molecule type" value="Genomic_DNA"/>
</dbReference>
<feature type="transmembrane region" description="Helical" evidence="7">
    <location>
        <begin position="225"/>
        <end position="245"/>
    </location>
</feature>
<evidence type="ECO:0000256" key="5">
    <source>
        <dbReference type="ARBA" id="ARBA00022989"/>
    </source>
</evidence>
<evidence type="ECO:0000256" key="4">
    <source>
        <dbReference type="ARBA" id="ARBA00022692"/>
    </source>
</evidence>
<dbReference type="AlphaFoldDB" id="A0A841KTH5"/>
<keyword evidence="3" id="KW-1003">Cell membrane</keyword>
<gene>
    <name evidence="9" type="ORF">HNQ80_002821</name>
</gene>
<comment type="subcellular location">
    <subcellularLocation>
        <location evidence="1">Cell membrane</location>
        <topology evidence="1">Multi-pass membrane protein</topology>
    </subcellularLocation>
</comment>
<dbReference type="RefSeq" id="WP_184311244.1">
    <property type="nucleotide sequence ID" value="NZ_JACHEN010000017.1"/>
</dbReference>
<dbReference type="Pfam" id="PF00892">
    <property type="entry name" value="EamA"/>
    <property type="match status" value="2"/>
</dbReference>